<dbReference type="Proteomes" id="UP001156882">
    <property type="component" value="Unassembled WGS sequence"/>
</dbReference>
<dbReference type="CDD" id="cd05151">
    <property type="entry name" value="ChoK-like"/>
    <property type="match status" value="1"/>
</dbReference>
<keyword evidence="2" id="KW-0418">Kinase</keyword>
<evidence type="ECO:0000313" key="2">
    <source>
        <dbReference type="EMBL" id="GLS17171.1"/>
    </source>
</evidence>
<gene>
    <name evidence="2" type="ORF">GCM10007874_01860</name>
</gene>
<dbReference type="PANTHER" id="PTHR22603">
    <property type="entry name" value="CHOLINE/ETHANOALAMINE KINASE"/>
    <property type="match status" value="1"/>
</dbReference>
<dbReference type="PANTHER" id="PTHR22603:SF66">
    <property type="entry name" value="ETHANOLAMINE KINASE"/>
    <property type="match status" value="1"/>
</dbReference>
<dbReference type="Gene3D" id="3.90.1200.10">
    <property type="match status" value="1"/>
</dbReference>
<feature type="domain" description="Aminoglycoside phosphotransferase" evidence="1">
    <location>
        <begin position="26"/>
        <end position="236"/>
    </location>
</feature>
<dbReference type="InterPro" id="IPR002575">
    <property type="entry name" value="Aminoglycoside_PTrfase"/>
</dbReference>
<accession>A0ABQ6C9V8</accession>
<reference evidence="3" key="1">
    <citation type="journal article" date="2019" name="Int. J. Syst. Evol. Microbiol.">
        <title>The Global Catalogue of Microorganisms (GCM) 10K type strain sequencing project: providing services to taxonomists for standard genome sequencing and annotation.</title>
        <authorList>
            <consortium name="The Broad Institute Genomics Platform"/>
            <consortium name="The Broad Institute Genome Sequencing Center for Infectious Disease"/>
            <person name="Wu L."/>
            <person name="Ma J."/>
        </authorList>
    </citation>
    <scope>NUCLEOTIDE SEQUENCE [LARGE SCALE GENOMIC DNA]</scope>
    <source>
        <strain evidence="3">NBRC 101365</strain>
    </source>
</reference>
<sequence>MAPAPPLDPLKKAATLACWRGKVEPRPLGGGITNTNFTVIDGADKYVVRIGDDIPLHQISRSNEFAASKAAFAAGISPEVVHSEPGALVLRFVEGRTFTPEDIRDPRNHTALIDLIRRCHTEMPRHFRGPAAIFWVFQVVRDYAHTLREGTSRHLALLPRLLAESEQLEAAVCPVDIVFGHNDLLAANFLDDGKRLWLVDWDYAGFNSPLFDLGGLASNSEVEEAGREALAEAYFDRPMSDELRQRLAAMTAASLLRETTWSMVSEIHSTLDFDYAGYTAENLRRYEAAYSAWERGHPVRS</sequence>
<dbReference type="GO" id="GO:0016301">
    <property type="term" value="F:kinase activity"/>
    <property type="evidence" value="ECO:0007669"/>
    <property type="project" value="UniProtKB-KW"/>
</dbReference>
<keyword evidence="3" id="KW-1185">Reference proteome</keyword>
<dbReference type="Gene3D" id="3.30.200.20">
    <property type="entry name" value="Phosphorylase Kinase, domain 1"/>
    <property type="match status" value="1"/>
</dbReference>
<name>A0ABQ6C9V8_9HYPH</name>
<evidence type="ECO:0000313" key="3">
    <source>
        <dbReference type="Proteomes" id="UP001156882"/>
    </source>
</evidence>
<keyword evidence="2" id="KW-0808">Transferase</keyword>
<dbReference type="RefSeq" id="WP_284310003.1">
    <property type="nucleotide sequence ID" value="NZ_BSPC01000005.1"/>
</dbReference>
<proteinExistence type="predicted"/>
<evidence type="ECO:0000259" key="1">
    <source>
        <dbReference type="Pfam" id="PF01636"/>
    </source>
</evidence>
<dbReference type="Pfam" id="PF01636">
    <property type="entry name" value="APH"/>
    <property type="match status" value="1"/>
</dbReference>
<protein>
    <submittedName>
        <fullName evidence="2">Choline kinase</fullName>
    </submittedName>
</protein>
<dbReference type="EMBL" id="BSPC01000005">
    <property type="protein sequence ID" value="GLS17171.1"/>
    <property type="molecule type" value="Genomic_DNA"/>
</dbReference>
<dbReference type="SUPFAM" id="SSF56112">
    <property type="entry name" value="Protein kinase-like (PK-like)"/>
    <property type="match status" value="1"/>
</dbReference>
<organism evidence="2 3">
    <name type="scientific">Labrys miyagiensis</name>
    <dbReference type="NCBI Taxonomy" id="346912"/>
    <lineage>
        <taxon>Bacteria</taxon>
        <taxon>Pseudomonadati</taxon>
        <taxon>Pseudomonadota</taxon>
        <taxon>Alphaproteobacteria</taxon>
        <taxon>Hyphomicrobiales</taxon>
        <taxon>Xanthobacteraceae</taxon>
        <taxon>Labrys</taxon>
    </lineage>
</organism>
<dbReference type="InterPro" id="IPR011009">
    <property type="entry name" value="Kinase-like_dom_sf"/>
</dbReference>
<comment type="caution">
    <text evidence="2">The sequence shown here is derived from an EMBL/GenBank/DDBJ whole genome shotgun (WGS) entry which is preliminary data.</text>
</comment>